<name>A0AAE0GEF3_9CHLO</name>
<sequence length="120" mass="13473">MGNLEQADEEEQREQQGIEHICSEYSQPKGSSAPDAVPQKEILPTGAESGTASTVISRKRKREREEEKKEEEEEEAVLTSGECTHPSATADQNNQKDRDDDSELRPKKHIVILIEINLSE</sequence>
<dbReference type="AlphaFoldDB" id="A0AAE0GEF3"/>
<evidence type="ECO:0000256" key="1">
    <source>
        <dbReference type="SAM" id="MobiDB-lite"/>
    </source>
</evidence>
<comment type="caution">
    <text evidence="2">The sequence shown here is derived from an EMBL/GenBank/DDBJ whole genome shotgun (WGS) entry which is preliminary data.</text>
</comment>
<feature type="compositionally biased region" description="Basic and acidic residues" evidence="1">
    <location>
        <begin position="94"/>
        <end position="105"/>
    </location>
</feature>
<feature type="region of interest" description="Disordered" evidence="1">
    <location>
        <begin position="1"/>
        <end position="108"/>
    </location>
</feature>
<evidence type="ECO:0000313" key="2">
    <source>
        <dbReference type="EMBL" id="KAK3276704.1"/>
    </source>
</evidence>
<organism evidence="2 3">
    <name type="scientific">Cymbomonas tetramitiformis</name>
    <dbReference type="NCBI Taxonomy" id="36881"/>
    <lineage>
        <taxon>Eukaryota</taxon>
        <taxon>Viridiplantae</taxon>
        <taxon>Chlorophyta</taxon>
        <taxon>Pyramimonadophyceae</taxon>
        <taxon>Pyramimonadales</taxon>
        <taxon>Pyramimonadaceae</taxon>
        <taxon>Cymbomonas</taxon>
    </lineage>
</organism>
<keyword evidence="3" id="KW-1185">Reference proteome</keyword>
<proteinExistence type="predicted"/>
<evidence type="ECO:0000313" key="3">
    <source>
        <dbReference type="Proteomes" id="UP001190700"/>
    </source>
</evidence>
<dbReference type="EMBL" id="LGRX02006420">
    <property type="protein sequence ID" value="KAK3276704.1"/>
    <property type="molecule type" value="Genomic_DNA"/>
</dbReference>
<reference evidence="2 3" key="1">
    <citation type="journal article" date="2015" name="Genome Biol. Evol.">
        <title>Comparative Genomics of a Bacterivorous Green Alga Reveals Evolutionary Causalities and Consequences of Phago-Mixotrophic Mode of Nutrition.</title>
        <authorList>
            <person name="Burns J.A."/>
            <person name="Paasch A."/>
            <person name="Narechania A."/>
            <person name="Kim E."/>
        </authorList>
    </citation>
    <scope>NUCLEOTIDE SEQUENCE [LARGE SCALE GENOMIC DNA]</scope>
    <source>
        <strain evidence="2 3">PLY_AMNH</strain>
    </source>
</reference>
<feature type="compositionally biased region" description="Acidic residues" evidence="1">
    <location>
        <begin position="1"/>
        <end position="12"/>
    </location>
</feature>
<accession>A0AAE0GEF3</accession>
<gene>
    <name evidence="2" type="ORF">CYMTET_15247</name>
</gene>
<protein>
    <submittedName>
        <fullName evidence="2">Uncharacterized protein</fullName>
    </submittedName>
</protein>
<dbReference type="Proteomes" id="UP001190700">
    <property type="component" value="Unassembled WGS sequence"/>
</dbReference>